<evidence type="ECO:0000313" key="1">
    <source>
        <dbReference type="EMBL" id="EAN33332.1"/>
    </source>
</evidence>
<comment type="caution">
    <text evidence="1">The sequence shown here is derived from an EMBL/GenBank/DDBJ whole genome shotgun (WGS) entry which is preliminary data.</text>
</comment>
<dbReference type="GeneID" id="3503420"/>
<dbReference type="EMBL" id="AAGK01000001">
    <property type="protein sequence ID" value="EAN33332.1"/>
    <property type="molecule type" value="Genomic_DNA"/>
</dbReference>
<evidence type="ECO:0000313" key="2">
    <source>
        <dbReference type="Proteomes" id="UP000001949"/>
    </source>
</evidence>
<keyword evidence="2" id="KW-1185">Reference proteome</keyword>
<protein>
    <submittedName>
        <fullName evidence="1">Uncharacterized protein</fullName>
    </submittedName>
</protein>
<organism evidence="1 2">
    <name type="scientific">Theileria parva</name>
    <name type="common">East coast fever infection agent</name>
    <dbReference type="NCBI Taxonomy" id="5875"/>
    <lineage>
        <taxon>Eukaryota</taxon>
        <taxon>Sar</taxon>
        <taxon>Alveolata</taxon>
        <taxon>Apicomplexa</taxon>
        <taxon>Aconoidasida</taxon>
        <taxon>Piroplasmida</taxon>
        <taxon>Theileriidae</taxon>
        <taxon>Theileria</taxon>
    </lineage>
</organism>
<dbReference type="VEuPathDB" id="PiroplasmaDB:TpMuguga_01g00088"/>
<dbReference type="Proteomes" id="UP000001949">
    <property type="component" value="Unassembled WGS sequence"/>
</dbReference>
<sequence length="647" mass="76909">MTPITDDKNHPTDVPPENCELVTLNLNIKETTDKLEYFSRNSCREYSSYPGYIFNKVLEDDTPIWEANNINEFSKNLLVYEDSCDKYILIIPHDSNLVLLHQLKNNTWESVNTSINLNKMKMIERTGHEFVLEYYITEDCQGHKGHKLVRFDHHYYDLNNHNFKIIFNNLCDRVFYDNKVVWNYRDDPFRPYPEYLNFNLVDKTVTALLRDGSSIPLYLNDTVLKRPRDDSELENSQKRMKIDNSEQLNVCVYDYEKINSGYKMPLKLIPLDTDFIMSTNEFITICNRTGRFYGSRKGFVFNKLIENGKVFFETDDPEACTPCFSAEYVKKSNKYESGDKTSKKRRLEFFKYTRPNVDMLKFYTKNDSELSPDDYTVEYTSFMYKVTFLKDLYKIIHDGKVYWSYDNDKSYGFPTSVYFTDVDTDMKLTFSNGVEEVVDFTLELLKMYKNDEFGNKVEMDSGDYKVTKPERDQRLFTLKQGVRCIDVSYDRETIWRYNPNKGYPKSIFCDYSDCEIILRFDKFFILFEQNENSEWELSLCSIPRHLKLYTKDKNSNYVLMNEDHYKLETNLARTTLYKLKRGIMCSLVKYGDQVVWEHKEYEPYPEKVSCVLGLNSIRICSGDKYIAFESKRGLWSVKHYMFRLNKK</sequence>
<name>Q4N9M6_THEPA</name>
<dbReference type="InterPro" id="IPR007480">
    <property type="entry name" value="DUF529"/>
</dbReference>
<gene>
    <name evidence="1" type="ordered locus">TP01_0088</name>
</gene>
<dbReference type="AlphaFoldDB" id="Q4N9M6"/>
<dbReference type="RefSeq" id="XP_765615.1">
    <property type="nucleotide sequence ID" value="XM_760522.1"/>
</dbReference>
<accession>Q4N9M6</accession>
<dbReference type="Pfam" id="PF04385">
    <property type="entry name" value="FAINT"/>
    <property type="match status" value="2"/>
</dbReference>
<reference evidence="1 2" key="1">
    <citation type="journal article" date="2005" name="Science">
        <title>Genome sequence of Theileria parva, a bovine pathogen that transforms lymphocytes.</title>
        <authorList>
            <person name="Gardner M.J."/>
            <person name="Bishop R."/>
            <person name="Shah T."/>
            <person name="de Villiers E.P."/>
            <person name="Carlton J.M."/>
            <person name="Hall N."/>
            <person name="Ren Q."/>
            <person name="Paulsen I.T."/>
            <person name="Pain A."/>
            <person name="Berriman M."/>
            <person name="Wilson R.J.M."/>
            <person name="Sato S."/>
            <person name="Ralph S.A."/>
            <person name="Mann D.J."/>
            <person name="Xiong Z."/>
            <person name="Shallom S.J."/>
            <person name="Weidman J."/>
            <person name="Jiang L."/>
            <person name="Lynn J."/>
            <person name="Weaver B."/>
            <person name="Shoaibi A."/>
            <person name="Domingo A.R."/>
            <person name="Wasawo D."/>
            <person name="Crabtree J."/>
            <person name="Wortman J.R."/>
            <person name="Haas B."/>
            <person name="Angiuoli S.V."/>
            <person name="Creasy T.H."/>
            <person name="Lu C."/>
            <person name="Suh B."/>
            <person name="Silva J.C."/>
            <person name="Utterback T.R."/>
            <person name="Feldblyum T.V."/>
            <person name="Pertea M."/>
            <person name="Allen J."/>
            <person name="Nierman W.C."/>
            <person name="Taracha E.L.N."/>
            <person name="Salzberg S.L."/>
            <person name="White O.R."/>
            <person name="Fitzhugh H.A."/>
            <person name="Morzaria S."/>
            <person name="Venter J.C."/>
            <person name="Fraser C.M."/>
            <person name="Nene V."/>
        </authorList>
    </citation>
    <scope>NUCLEOTIDE SEQUENCE [LARGE SCALE GENOMIC DNA]</scope>
    <source>
        <strain evidence="1 2">Muguga</strain>
    </source>
</reference>
<dbReference type="InParanoid" id="Q4N9M6"/>
<dbReference type="KEGG" id="tpv:TP01_0088"/>
<proteinExistence type="predicted"/>